<proteinExistence type="predicted"/>
<accession>A0A6H9YLA9</accession>
<sequence>MTAATHAGVHTIHAQIRELLHPIAPPAPRVPRRVLTELQNVITFQALKCHNPTAHMGTLLLEEFGMRAVQFMEMPPTWEERAEQWEALAWEYLRGPEDDSPTWTRVDELAPGLCEEDRTNWFEVLYTALPIREGDYELMDLPLDDRDPDAIERQARADVDEAIEHLIGGARR</sequence>
<dbReference type="OrthoDB" id="9922066at2"/>
<dbReference type="Proteomes" id="UP000468735">
    <property type="component" value="Unassembled WGS sequence"/>
</dbReference>
<evidence type="ECO:0000313" key="2">
    <source>
        <dbReference type="Proteomes" id="UP000468735"/>
    </source>
</evidence>
<dbReference type="EMBL" id="WBMT01000009">
    <property type="protein sequence ID" value="KAB2347289.1"/>
    <property type="molecule type" value="Genomic_DNA"/>
</dbReference>
<evidence type="ECO:0000313" key="1">
    <source>
        <dbReference type="EMBL" id="KAB2347289.1"/>
    </source>
</evidence>
<organism evidence="1 2">
    <name type="scientific">Actinomadura rudentiformis</name>
    <dbReference type="NCBI Taxonomy" id="359158"/>
    <lineage>
        <taxon>Bacteria</taxon>
        <taxon>Bacillati</taxon>
        <taxon>Actinomycetota</taxon>
        <taxon>Actinomycetes</taxon>
        <taxon>Streptosporangiales</taxon>
        <taxon>Thermomonosporaceae</taxon>
        <taxon>Actinomadura</taxon>
    </lineage>
</organism>
<keyword evidence="2" id="KW-1185">Reference proteome</keyword>
<name>A0A6H9YLA9_9ACTN</name>
<gene>
    <name evidence="1" type="ORF">F8566_19955</name>
</gene>
<comment type="caution">
    <text evidence="1">The sequence shown here is derived from an EMBL/GenBank/DDBJ whole genome shotgun (WGS) entry which is preliminary data.</text>
</comment>
<dbReference type="RefSeq" id="WP_151561982.1">
    <property type="nucleotide sequence ID" value="NZ_WBMT01000009.1"/>
</dbReference>
<reference evidence="1 2" key="1">
    <citation type="submission" date="2019-09" db="EMBL/GenBank/DDBJ databases">
        <title>Actinomadura physcomitrii sp. nov., a novel actinomycete isolated from moss [Physcomitrium sphaericum (Ludw) Fuernr].</title>
        <authorList>
            <person name="Zhuang X."/>
            <person name="Liu C."/>
        </authorList>
    </citation>
    <scope>NUCLEOTIDE SEQUENCE [LARGE SCALE GENOMIC DNA]</scope>
    <source>
        <strain evidence="1 2">HMC1</strain>
    </source>
</reference>
<dbReference type="AlphaFoldDB" id="A0A6H9YLA9"/>
<protein>
    <submittedName>
        <fullName evidence="1">Uncharacterized protein</fullName>
    </submittedName>
</protein>